<comment type="caution">
    <text evidence="1">The sequence shown here is derived from an EMBL/GenBank/DDBJ whole genome shotgun (WGS) entry which is preliminary data.</text>
</comment>
<keyword evidence="2" id="KW-1185">Reference proteome</keyword>
<gene>
    <name evidence="1" type="ORF">BDFB_005279</name>
</gene>
<dbReference type="AlphaFoldDB" id="A0A482VCV5"/>
<organism evidence="1 2">
    <name type="scientific">Asbolus verrucosus</name>
    <name type="common">Desert ironclad beetle</name>
    <dbReference type="NCBI Taxonomy" id="1661398"/>
    <lineage>
        <taxon>Eukaryota</taxon>
        <taxon>Metazoa</taxon>
        <taxon>Ecdysozoa</taxon>
        <taxon>Arthropoda</taxon>
        <taxon>Hexapoda</taxon>
        <taxon>Insecta</taxon>
        <taxon>Pterygota</taxon>
        <taxon>Neoptera</taxon>
        <taxon>Endopterygota</taxon>
        <taxon>Coleoptera</taxon>
        <taxon>Polyphaga</taxon>
        <taxon>Cucujiformia</taxon>
        <taxon>Tenebrionidae</taxon>
        <taxon>Pimeliinae</taxon>
        <taxon>Asbolus</taxon>
    </lineage>
</organism>
<name>A0A482VCV5_ASBVE</name>
<dbReference type="Proteomes" id="UP000292052">
    <property type="component" value="Unassembled WGS sequence"/>
</dbReference>
<reference evidence="1 2" key="1">
    <citation type="submission" date="2017-03" db="EMBL/GenBank/DDBJ databases">
        <title>Genome of the blue death feigning beetle - Asbolus verrucosus.</title>
        <authorList>
            <person name="Rider S.D."/>
        </authorList>
    </citation>
    <scope>NUCLEOTIDE SEQUENCE [LARGE SCALE GENOMIC DNA]</scope>
    <source>
        <strain evidence="1">Butters</strain>
        <tissue evidence="1">Head and leg muscle</tissue>
    </source>
</reference>
<evidence type="ECO:0000313" key="1">
    <source>
        <dbReference type="EMBL" id="RZB41172.1"/>
    </source>
</evidence>
<dbReference type="EMBL" id="QDEB01113700">
    <property type="protein sequence ID" value="RZB41172.1"/>
    <property type="molecule type" value="Genomic_DNA"/>
</dbReference>
<sequence length="30" mass="3402">MSETTDVLRLQLTAVADNVLIALKTLRRLF</sequence>
<proteinExistence type="predicted"/>
<evidence type="ECO:0000313" key="2">
    <source>
        <dbReference type="Proteomes" id="UP000292052"/>
    </source>
</evidence>
<accession>A0A482VCV5</accession>
<protein>
    <submittedName>
        <fullName evidence="1">Uncharacterized protein</fullName>
    </submittedName>
</protein>